<gene>
    <name evidence="1" type="ordered locus">SpiBuddy_0922</name>
</gene>
<keyword evidence="2" id="KW-1185">Reference proteome</keyword>
<dbReference type="Pfam" id="PF10974">
    <property type="entry name" value="DUF2804"/>
    <property type="match status" value="1"/>
</dbReference>
<dbReference type="EMBL" id="CP002541">
    <property type="protein sequence ID" value="ADY12749.1"/>
    <property type="molecule type" value="Genomic_DNA"/>
</dbReference>
<dbReference type="HOGENOM" id="CLU_068418_0_0_12"/>
<evidence type="ECO:0000313" key="1">
    <source>
        <dbReference type="EMBL" id="ADY12749.1"/>
    </source>
</evidence>
<protein>
    <recommendedName>
        <fullName evidence="3">DUF2804 domain-containing protein</fullName>
    </recommendedName>
</protein>
<sequence length="346" mass="39434">MQQQIIHGQDLLDRKGHIIQEGWARHPFWRYERSKVKGGSLSIKEWDYYAIINQQKGYAVTATISDLGYAALFALSYIDFNAKKVSQTDALTFFPRGSIGLAPSSTQDSQVSWANKKLRLAFIKRGFDRHIMVACPTLVLPDGTVGLDFDITLTQADSADSLNIATSWKEQRKAFYLNEKINCLSATGNVRRGMETEQLLLGEAWGVLDWGRGRWTYQNTWYWASVSALLENVPFGLNLGYGFSDRSPASENAILYNHAIHKLGEVDFVFDQNNYLAPWTMQDKEGRLNLEFEPCVDRCSKTNFLVIQSDQHQVFGYFSGTCMLDDGTMLQLNRLLGFAERVYNRW</sequence>
<name>F0RYH8_SPHGB</name>
<evidence type="ECO:0000313" key="2">
    <source>
        <dbReference type="Proteomes" id="UP000008466"/>
    </source>
</evidence>
<dbReference type="AlphaFoldDB" id="F0RYH8"/>
<dbReference type="STRING" id="158189.SpiBuddy_0922"/>
<dbReference type="PANTHER" id="PTHR35868">
    <property type="entry name" value="DUF2804 DOMAIN-CONTAINING PROTEIN-RELATED"/>
    <property type="match status" value="1"/>
</dbReference>
<dbReference type="eggNOG" id="COG3250">
    <property type="taxonomic scope" value="Bacteria"/>
</dbReference>
<reference evidence="2" key="1">
    <citation type="submission" date="2011-02" db="EMBL/GenBank/DDBJ databases">
        <title>Complete sequence of Spirochaeta sp. Buddy.</title>
        <authorList>
            <person name="Lucas S."/>
            <person name="Copeland A."/>
            <person name="Lapidus A."/>
            <person name="Cheng J.-F."/>
            <person name="Goodwin L."/>
            <person name="Pitluck S."/>
            <person name="Zeytun A."/>
            <person name="Detter J.C."/>
            <person name="Han C."/>
            <person name="Tapia R."/>
            <person name="Land M."/>
            <person name="Hauser L."/>
            <person name="Kyrpides N."/>
            <person name="Ivanova N."/>
            <person name="Mikhailova N."/>
            <person name="Pagani I."/>
            <person name="Ritalahti K.M."/>
            <person name="Loeffler F.E."/>
            <person name="Woyke T."/>
        </authorList>
    </citation>
    <scope>NUCLEOTIDE SEQUENCE [LARGE SCALE GENOMIC DNA]</scope>
    <source>
        <strain evidence="2">ATCC BAA-1886 / DSM 22777 / Buddy</strain>
    </source>
</reference>
<dbReference type="KEGG" id="sbu:SpiBuddy_0922"/>
<dbReference type="RefSeq" id="WP_013606601.1">
    <property type="nucleotide sequence ID" value="NC_015152.1"/>
</dbReference>
<evidence type="ECO:0008006" key="3">
    <source>
        <dbReference type="Google" id="ProtNLM"/>
    </source>
</evidence>
<accession>F0RYH8</accession>
<dbReference type="PANTHER" id="PTHR35868:SF3">
    <property type="entry name" value="DUF2804 DOMAIN-CONTAINING PROTEIN"/>
    <property type="match status" value="1"/>
</dbReference>
<proteinExistence type="predicted"/>
<dbReference type="Proteomes" id="UP000008466">
    <property type="component" value="Chromosome"/>
</dbReference>
<dbReference type="InterPro" id="IPR021243">
    <property type="entry name" value="DUF2804"/>
</dbReference>
<dbReference type="OrthoDB" id="9762066at2"/>
<organism evidence="1 2">
    <name type="scientific">Sphaerochaeta globosa (strain ATCC BAA-1886 / DSM 22777 / Buddy)</name>
    <name type="common">Spirochaeta sp. (strain Buddy)</name>
    <dbReference type="NCBI Taxonomy" id="158189"/>
    <lineage>
        <taxon>Bacteria</taxon>
        <taxon>Pseudomonadati</taxon>
        <taxon>Spirochaetota</taxon>
        <taxon>Spirochaetia</taxon>
        <taxon>Spirochaetales</taxon>
        <taxon>Sphaerochaetaceae</taxon>
        <taxon>Sphaerochaeta</taxon>
    </lineage>
</organism>